<dbReference type="SUPFAM" id="SSF53756">
    <property type="entry name" value="UDP-Glycosyltransferase/glycogen phosphorylase"/>
    <property type="match status" value="1"/>
</dbReference>
<dbReference type="InterPro" id="IPR043148">
    <property type="entry name" value="TagF_C"/>
</dbReference>
<dbReference type="CDD" id="cd00761">
    <property type="entry name" value="Glyco_tranf_GTA_type"/>
    <property type="match status" value="1"/>
</dbReference>
<keyword evidence="6" id="KW-0777">Teichoic acid biosynthesis</keyword>
<accession>A0A5C5BTE3</accession>
<keyword evidence="3" id="KW-1003">Cell membrane</keyword>
<dbReference type="GO" id="GO:0016757">
    <property type="term" value="F:glycosyltransferase activity"/>
    <property type="evidence" value="ECO:0007669"/>
    <property type="project" value="UniProtKB-KW"/>
</dbReference>
<keyword evidence="5 9" id="KW-0808">Transferase</keyword>
<gene>
    <name evidence="9" type="ORF">FIC87_10015</name>
</gene>
<evidence type="ECO:0000259" key="8">
    <source>
        <dbReference type="Pfam" id="PF00535"/>
    </source>
</evidence>
<comment type="similarity">
    <text evidence="2">Belongs to the CDP-glycerol glycerophosphotransferase family.</text>
</comment>
<dbReference type="SUPFAM" id="SSF53448">
    <property type="entry name" value="Nucleotide-diphospho-sugar transferases"/>
    <property type="match status" value="1"/>
</dbReference>
<dbReference type="Proteomes" id="UP000312594">
    <property type="component" value="Unassembled WGS sequence"/>
</dbReference>
<evidence type="ECO:0000313" key="10">
    <source>
        <dbReference type="Proteomes" id="UP000312594"/>
    </source>
</evidence>
<dbReference type="Gene3D" id="3.40.50.11820">
    <property type="match status" value="1"/>
</dbReference>
<proteinExistence type="inferred from homology"/>
<dbReference type="Pfam" id="PF04464">
    <property type="entry name" value="Glyphos_transf"/>
    <property type="match status" value="1"/>
</dbReference>
<evidence type="ECO:0000256" key="7">
    <source>
        <dbReference type="ARBA" id="ARBA00023136"/>
    </source>
</evidence>
<evidence type="ECO:0000256" key="4">
    <source>
        <dbReference type="ARBA" id="ARBA00022676"/>
    </source>
</evidence>
<comment type="subcellular location">
    <subcellularLocation>
        <location evidence="1">Cell membrane</location>
        <topology evidence="1">Peripheral membrane protein</topology>
    </subcellularLocation>
</comment>
<dbReference type="Pfam" id="PF00535">
    <property type="entry name" value="Glycos_transf_2"/>
    <property type="match status" value="1"/>
</dbReference>
<dbReference type="Gene3D" id="3.90.550.10">
    <property type="entry name" value="Spore Coat Polysaccharide Biosynthesis Protein SpsA, Chain A"/>
    <property type="match status" value="1"/>
</dbReference>
<evidence type="ECO:0000256" key="1">
    <source>
        <dbReference type="ARBA" id="ARBA00004202"/>
    </source>
</evidence>
<dbReference type="GO" id="GO:0019350">
    <property type="term" value="P:teichoic acid biosynthetic process"/>
    <property type="evidence" value="ECO:0007669"/>
    <property type="project" value="UniProtKB-KW"/>
</dbReference>
<dbReference type="Gene3D" id="3.40.50.12580">
    <property type="match status" value="1"/>
</dbReference>
<evidence type="ECO:0000256" key="2">
    <source>
        <dbReference type="ARBA" id="ARBA00010488"/>
    </source>
</evidence>
<dbReference type="PANTHER" id="PTHR22916:SF51">
    <property type="entry name" value="GLYCOSYLTRANSFERASE EPSH-RELATED"/>
    <property type="match status" value="1"/>
</dbReference>
<organism evidence="9 10">
    <name type="scientific">Eggerthella lenta</name>
    <name type="common">Eubacterium lentum</name>
    <dbReference type="NCBI Taxonomy" id="84112"/>
    <lineage>
        <taxon>Bacteria</taxon>
        <taxon>Bacillati</taxon>
        <taxon>Actinomycetota</taxon>
        <taxon>Coriobacteriia</taxon>
        <taxon>Eggerthellales</taxon>
        <taxon>Eggerthellaceae</taxon>
        <taxon>Eggerthella</taxon>
    </lineage>
</organism>
<reference evidence="9 10" key="1">
    <citation type="journal article" date="2005" name="Appl. Environ. Microbiol.">
        <title>Intestinal bacterial communities that produce active estrogen-like compounds enterodiol and enterolactone in humans.</title>
        <authorList>
            <person name="Clavel T."/>
            <person name="Henderson G."/>
            <person name="Alpert C.A."/>
            <person name="Philippe C."/>
            <person name="Rigottier-Gois L."/>
            <person name="Dore J."/>
            <person name="Blaut M."/>
        </authorList>
    </citation>
    <scope>NUCLEOTIDE SEQUENCE [LARGE SCALE GENOMIC DNA]</scope>
    <source>
        <strain evidence="9 10">SECO-MT75m2</strain>
    </source>
</reference>
<dbReference type="InterPro" id="IPR001173">
    <property type="entry name" value="Glyco_trans_2-like"/>
</dbReference>
<evidence type="ECO:0000256" key="6">
    <source>
        <dbReference type="ARBA" id="ARBA00022944"/>
    </source>
</evidence>
<feature type="domain" description="Glycosyltransferase 2-like" evidence="8">
    <location>
        <begin position="47"/>
        <end position="206"/>
    </location>
</feature>
<evidence type="ECO:0000313" key="9">
    <source>
        <dbReference type="EMBL" id="TNU89951.1"/>
    </source>
</evidence>
<dbReference type="GO" id="GO:0047355">
    <property type="term" value="F:CDP-glycerol glycerophosphotransferase activity"/>
    <property type="evidence" value="ECO:0007669"/>
    <property type="project" value="InterPro"/>
</dbReference>
<dbReference type="EMBL" id="VEVP01000022">
    <property type="protein sequence ID" value="TNU89951.1"/>
    <property type="molecule type" value="Genomic_DNA"/>
</dbReference>
<keyword evidence="7" id="KW-0472">Membrane</keyword>
<comment type="caution">
    <text evidence="9">The sequence shown here is derived from an EMBL/GenBank/DDBJ whole genome shotgun (WGS) entry which is preliminary data.</text>
</comment>
<dbReference type="InterPro" id="IPR029044">
    <property type="entry name" value="Nucleotide-diphossugar_trans"/>
</dbReference>
<protein>
    <submittedName>
        <fullName evidence="9">Glycosyltransferase</fullName>
    </submittedName>
</protein>
<sequence>MHSPKGLGRGAWSRFAVTILCGRSGMPRRRSRRSSNFRMMNMNSLISVVVPVYNVELYIRQCVDSILAQTYPNLEIILVNDGSKDNCLAICEEYAKKDPRVRVIDKVNGGLSDARNVGIEAACGEYIGFVDSDDWIAPDMYEYLYRGIVEHDSDIALCEYYNVWKNDARATYRPAVRLFEGDACLRSLLQLKIGNYAWNKLYKRSLWEDGIRYPVGKMYEDVRTTYRIMQKAKKVAALPEPKYYYRRREGSITGKMTIANQGQCVESRMTRYDLIIQDWPDLKQFLLKEIYEYALLFRQSVCKSTRKEFDDQRELVETIADFLHRHEQDMYDRYKWGRVRRASYACMMEADYQSWRKSQRISLLADKKKAVVNRKTVKKIHSLKKRLVQKQLLSRYYGRHMRLPLDGNAAFVESRGGEDLAGNMFCIAEALCGRGMKVYLSVKSDYAGKVKSMVDRGSFDGLEIVEKGSAAYYRAFAVSTYLFNDMVYSDYMVKKPGQTWVNTWHGTPLKKLEFDVSNQRHALGGAAREWLRSDYLAVPSKYLSRKLLEASSMDQMYPGEILYSGYPRNSVFFDENCRAETRKAMGLEDKEVFAYMPTWRGTQADHQGTVGEYAVQNIFDFFERTLGKNQVVLVKLHNYAVDSVGYGGYRSVRPFPDDIDPYAVLNSADCLITDYSSVFFDYANRGGKVILFTYDREDYLKDRGVYLDLDDLPFPKADNYEALANELNSAKSYDDDDFRSTYCTYDGADATENLLRRVIDGENSCESETVRLDGKKNVLLYDATCRSRNAFPEGAVKELERLDTSQANYYYGIRQWAMKSTPKYLMNLNEGVRVFALSKKPETTLREALLMKVGRKRGLVPKTLIEREMNRQFGGDPFDEIVIIDDIGHDPFAPVLRKSPSFFGDESR</sequence>
<keyword evidence="4" id="KW-0328">Glycosyltransferase</keyword>
<dbReference type="GO" id="GO:0005886">
    <property type="term" value="C:plasma membrane"/>
    <property type="evidence" value="ECO:0007669"/>
    <property type="project" value="UniProtKB-SubCell"/>
</dbReference>
<evidence type="ECO:0000256" key="5">
    <source>
        <dbReference type="ARBA" id="ARBA00022679"/>
    </source>
</evidence>
<dbReference type="InterPro" id="IPR043149">
    <property type="entry name" value="TagF_N"/>
</dbReference>
<name>A0A5C5BTE3_EGGLN</name>
<dbReference type="PANTHER" id="PTHR22916">
    <property type="entry name" value="GLYCOSYLTRANSFERASE"/>
    <property type="match status" value="1"/>
</dbReference>
<dbReference type="InterPro" id="IPR007554">
    <property type="entry name" value="Glycerophosphate_synth"/>
</dbReference>
<dbReference type="AlphaFoldDB" id="A0A5C5BTE3"/>
<evidence type="ECO:0000256" key="3">
    <source>
        <dbReference type="ARBA" id="ARBA00022475"/>
    </source>
</evidence>